<protein>
    <submittedName>
        <fullName evidence="1">Uncharacterized protein</fullName>
    </submittedName>
</protein>
<organism evidence="1 2">
    <name type="scientific">Paracoccus amoyensis</name>
    <dbReference type="NCBI Taxonomy" id="2760093"/>
    <lineage>
        <taxon>Bacteria</taxon>
        <taxon>Pseudomonadati</taxon>
        <taxon>Pseudomonadota</taxon>
        <taxon>Alphaproteobacteria</taxon>
        <taxon>Rhodobacterales</taxon>
        <taxon>Paracoccaceae</taxon>
        <taxon>Paracoccus</taxon>
    </lineage>
</organism>
<proteinExistence type="predicted"/>
<dbReference type="EMBL" id="JACOQL010000002">
    <property type="protein sequence ID" value="MBC9246718.1"/>
    <property type="molecule type" value="Genomic_DNA"/>
</dbReference>
<keyword evidence="2" id="KW-1185">Reference proteome</keyword>
<gene>
    <name evidence="1" type="ORF">H4P12_08330</name>
</gene>
<dbReference type="RefSeq" id="WP_187793175.1">
    <property type="nucleotide sequence ID" value="NZ_JACOQL010000002.1"/>
</dbReference>
<sequence length="71" mass="7920">MIDFDKIAAEMQAQKPMMATYLIQRLLQIVGAHGDMPVVLGHRDQNLREVITHDADGDTVGTPIEIALYGW</sequence>
<name>A0A926G6H9_9RHOB</name>
<evidence type="ECO:0000313" key="2">
    <source>
        <dbReference type="Proteomes" id="UP000608594"/>
    </source>
</evidence>
<reference evidence="1" key="1">
    <citation type="submission" date="2020-08" db="EMBL/GenBank/DDBJ databases">
        <title>Paracoccus amoyensis sp. nov., isolated from the surface seawater at coast of Xiamen, Fujian.</title>
        <authorList>
            <person name="Lyu L."/>
        </authorList>
    </citation>
    <scope>NUCLEOTIDE SEQUENCE</scope>
    <source>
        <strain evidence="1">11-3</strain>
    </source>
</reference>
<comment type="caution">
    <text evidence="1">The sequence shown here is derived from an EMBL/GenBank/DDBJ whole genome shotgun (WGS) entry which is preliminary data.</text>
</comment>
<accession>A0A926G6H9</accession>
<dbReference type="AlphaFoldDB" id="A0A926G6H9"/>
<evidence type="ECO:0000313" key="1">
    <source>
        <dbReference type="EMBL" id="MBC9246718.1"/>
    </source>
</evidence>
<dbReference type="Proteomes" id="UP000608594">
    <property type="component" value="Unassembled WGS sequence"/>
</dbReference>